<keyword evidence="1" id="KW-1133">Transmembrane helix</keyword>
<proteinExistence type="predicted"/>
<organism evidence="2">
    <name type="scientific">Arundo donax</name>
    <name type="common">Giant reed</name>
    <name type="synonym">Donax arundinaceus</name>
    <dbReference type="NCBI Taxonomy" id="35708"/>
    <lineage>
        <taxon>Eukaryota</taxon>
        <taxon>Viridiplantae</taxon>
        <taxon>Streptophyta</taxon>
        <taxon>Embryophyta</taxon>
        <taxon>Tracheophyta</taxon>
        <taxon>Spermatophyta</taxon>
        <taxon>Magnoliopsida</taxon>
        <taxon>Liliopsida</taxon>
        <taxon>Poales</taxon>
        <taxon>Poaceae</taxon>
        <taxon>PACMAD clade</taxon>
        <taxon>Arundinoideae</taxon>
        <taxon>Arundineae</taxon>
        <taxon>Arundo</taxon>
    </lineage>
</organism>
<reference evidence="2" key="2">
    <citation type="journal article" date="2015" name="Data Brief">
        <title>Shoot transcriptome of the giant reed, Arundo donax.</title>
        <authorList>
            <person name="Barrero R.A."/>
            <person name="Guerrero F.D."/>
            <person name="Moolhuijzen P."/>
            <person name="Goolsby J.A."/>
            <person name="Tidwell J."/>
            <person name="Bellgard S.E."/>
            <person name="Bellgard M.I."/>
        </authorList>
    </citation>
    <scope>NUCLEOTIDE SEQUENCE</scope>
    <source>
        <tissue evidence="2">Shoot tissue taken approximately 20 cm above the soil surface</tissue>
    </source>
</reference>
<name>A0A0A8YMR1_ARUDO</name>
<reference evidence="2" key="1">
    <citation type="submission" date="2014-09" db="EMBL/GenBank/DDBJ databases">
        <authorList>
            <person name="Magalhaes I.L.F."/>
            <person name="Oliveira U."/>
            <person name="Santos F.R."/>
            <person name="Vidigal T.H.D.A."/>
            <person name="Brescovit A.D."/>
            <person name="Santos A.J."/>
        </authorList>
    </citation>
    <scope>NUCLEOTIDE SEQUENCE</scope>
    <source>
        <tissue evidence="2">Shoot tissue taken approximately 20 cm above the soil surface</tissue>
    </source>
</reference>
<accession>A0A0A8YMR1</accession>
<dbReference type="AlphaFoldDB" id="A0A0A8YMR1"/>
<protein>
    <submittedName>
        <fullName evidence="2">Uncharacterized protein</fullName>
    </submittedName>
</protein>
<feature type="transmembrane region" description="Helical" evidence="1">
    <location>
        <begin position="40"/>
        <end position="57"/>
    </location>
</feature>
<keyword evidence="1" id="KW-0472">Membrane</keyword>
<evidence type="ECO:0000256" key="1">
    <source>
        <dbReference type="SAM" id="Phobius"/>
    </source>
</evidence>
<feature type="transmembrane region" description="Helical" evidence="1">
    <location>
        <begin position="12"/>
        <end position="34"/>
    </location>
</feature>
<keyword evidence="1" id="KW-0812">Transmembrane</keyword>
<sequence length="64" mass="7430">MLTTILHQLSWRIFLLDLAVIFSYYVSICLTLSFALRKLVLSYVFLPQLNIVFSILLKHVTGGW</sequence>
<dbReference type="EMBL" id="GBRH01274023">
    <property type="protein sequence ID" value="JAD23872.1"/>
    <property type="molecule type" value="Transcribed_RNA"/>
</dbReference>
<evidence type="ECO:0000313" key="2">
    <source>
        <dbReference type="EMBL" id="JAD23872.1"/>
    </source>
</evidence>